<evidence type="ECO:0000256" key="1">
    <source>
        <dbReference type="SAM" id="SignalP"/>
    </source>
</evidence>
<dbReference type="EMBL" id="BSDS01000001">
    <property type="protein sequence ID" value="GLI38057.1"/>
    <property type="molecule type" value="Genomic_DNA"/>
</dbReference>
<proteinExistence type="predicted"/>
<feature type="signal peptide" evidence="1">
    <location>
        <begin position="1"/>
        <end position="20"/>
    </location>
</feature>
<dbReference type="Gene3D" id="2.60.40.420">
    <property type="entry name" value="Cupredoxins - blue copper proteins"/>
    <property type="match status" value="1"/>
</dbReference>
<sequence length="136" mass="14925">MKKTIAIVMMLAVGSLAAAASQEEEKPYFAAIGSDGIQHVEIVGGSYFFKPGHIVVKVNVPVELKVRKEAGMVPHNIAMNSPEAGIVFDVTLGDEPKIVKFTPVKRGKYSMYCTKKLLFFKSHREKGMEGLLEVVE</sequence>
<evidence type="ECO:0000313" key="3">
    <source>
        <dbReference type="Proteomes" id="UP001144352"/>
    </source>
</evidence>
<keyword evidence="1" id="KW-0732">Signal</keyword>
<organism evidence="2 3">
    <name type="scientific">Geobacter hydrogenophilus</name>
    <dbReference type="NCBI Taxonomy" id="40983"/>
    <lineage>
        <taxon>Bacteria</taxon>
        <taxon>Pseudomonadati</taxon>
        <taxon>Thermodesulfobacteriota</taxon>
        <taxon>Desulfuromonadia</taxon>
        <taxon>Geobacterales</taxon>
        <taxon>Geobacteraceae</taxon>
        <taxon>Geobacter</taxon>
    </lineage>
</organism>
<dbReference type="SUPFAM" id="SSF49503">
    <property type="entry name" value="Cupredoxins"/>
    <property type="match status" value="1"/>
</dbReference>
<comment type="caution">
    <text evidence="2">The sequence shown here is derived from an EMBL/GenBank/DDBJ whole genome shotgun (WGS) entry which is preliminary data.</text>
</comment>
<reference evidence="2" key="1">
    <citation type="submission" date="2022-12" db="EMBL/GenBank/DDBJ databases">
        <title>Reference genome sequencing for broad-spectrum identification of bacterial and archaeal isolates by mass spectrometry.</title>
        <authorList>
            <person name="Sekiguchi Y."/>
            <person name="Tourlousse D.M."/>
        </authorList>
    </citation>
    <scope>NUCLEOTIDE SEQUENCE</scope>
    <source>
        <strain evidence="2">H2</strain>
    </source>
</reference>
<accession>A0A9W6G0B0</accession>
<dbReference type="RefSeq" id="WP_214186186.1">
    <property type="nucleotide sequence ID" value="NZ_BSDS01000001.1"/>
</dbReference>
<evidence type="ECO:0008006" key="4">
    <source>
        <dbReference type="Google" id="ProtNLM"/>
    </source>
</evidence>
<evidence type="ECO:0000313" key="2">
    <source>
        <dbReference type="EMBL" id="GLI38057.1"/>
    </source>
</evidence>
<dbReference type="Proteomes" id="UP001144352">
    <property type="component" value="Unassembled WGS sequence"/>
</dbReference>
<dbReference type="AlphaFoldDB" id="A0A9W6G0B0"/>
<keyword evidence="3" id="KW-1185">Reference proteome</keyword>
<name>A0A9W6G0B0_9BACT</name>
<feature type="chain" id="PRO_5040934812" description="Quinol oxidase" evidence="1">
    <location>
        <begin position="21"/>
        <end position="136"/>
    </location>
</feature>
<gene>
    <name evidence="2" type="ORF">GHYDROH2_15580</name>
</gene>
<protein>
    <recommendedName>
        <fullName evidence="4">Quinol oxidase</fullName>
    </recommendedName>
</protein>
<dbReference type="InterPro" id="IPR008972">
    <property type="entry name" value="Cupredoxin"/>
</dbReference>